<feature type="region of interest" description="Disordered" evidence="1">
    <location>
        <begin position="55"/>
        <end position="75"/>
    </location>
</feature>
<dbReference type="AlphaFoldDB" id="A0AAD9UTQ9"/>
<evidence type="ECO:0000256" key="2">
    <source>
        <dbReference type="SAM" id="SignalP"/>
    </source>
</evidence>
<sequence>MVRIWASLVLYIILGTAISADQVERKADDMANAIAQQNKKVEQQSDAMEKAIEDKGKQLNTKEQEEKFEKASKEVNAVEDAAETKFEQKANLVDKIGDEANNSIEKQTKKVEALASKADVAEDNASKLVDKIGEQIEKGTKSKQAKPRMSISYSVKVPSEPRTDQMVERASYYDDYFKGNAQVKKAYPWSSEHRPLESHDDQEDSANDLSLKPFDGSNVEVEHDALANDEYEDPPNMHSTVRNIETIYRPQLSYQFPRHRRRRKHRHHRFRPYYSAPDKAQLVQPTPKSDVGLFVLPSGGPRELADDIRNQFEDDQLLKKAAKQPFSSQEDRGLVDELKAGAAAERDMERQWVKINAIGSPEMLMHWPQRELGSVGNQQVSVINPGMVDLLQTEYPKNGVMESNLPGINRSKVKEKEAVS</sequence>
<feature type="region of interest" description="Disordered" evidence="1">
    <location>
        <begin position="401"/>
        <end position="420"/>
    </location>
</feature>
<dbReference type="Proteomes" id="UP001249851">
    <property type="component" value="Unassembled WGS sequence"/>
</dbReference>
<evidence type="ECO:0000313" key="4">
    <source>
        <dbReference type="Proteomes" id="UP001249851"/>
    </source>
</evidence>
<proteinExistence type="predicted"/>
<accession>A0AAD9UTQ9</accession>
<gene>
    <name evidence="3" type="ORF">P5673_029977</name>
</gene>
<reference evidence="3" key="1">
    <citation type="journal article" date="2023" name="G3 (Bethesda)">
        <title>Whole genome assembly and annotation of the endangered Caribbean coral Acropora cervicornis.</title>
        <authorList>
            <person name="Selwyn J.D."/>
            <person name="Vollmer S.V."/>
        </authorList>
    </citation>
    <scope>NUCLEOTIDE SEQUENCE</scope>
    <source>
        <strain evidence="3">K2</strain>
    </source>
</reference>
<dbReference type="EMBL" id="JARQWQ010000124">
    <property type="protein sequence ID" value="KAK2549588.1"/>
    <property type="molecule type" value="Genomic_DNA"/>
</dbReference>
<keyword evidence="4" id="KW-1185">Reference proteome</keyword>
<evidence type="ECO:0000313" key="3">
    <source>
        <dbReference type="EMBL" id="KAK2549588.1"/>
    </source>
</evidence>
<organism evidence="3 4">
    <name type="scientific">Acropora cervicornis</name>
    <name type="common">Staghorn coral</name>
    <dbReference type="NCBI Taxonomy" id="6130"/>
    <lineage>
        <taxon>Eukaryota</taxon>
        <taxon>Metazoa</taxon>
        <taxon>Cnidaria</taxon>
        <taxon>Anthozoa</taxon>
        <taxon>Hexacorallia</taxon>
        <taxon>Scleractinia</taxon>
        <taxon>Astrocoeniina</taxon>
        <taxon>Acroporidae</taxon>
        <taxon>Acropora</taxon>
    </lineage>
</organism>
<feature type="signal peptide" evidence="2">
    <location>
        <begin position="1"/>
        <end position="20"/>
    </location>
</feature>
<feature type="compositionally biased region" description="Basic and acidic residues" evidence="1">
    <location>
        <begin position="55"/>
        <end position="73"/>
    </location>
</feature>
<comment type="caution">
    <text evidence="3">The sequence shown here is derived from an EMBL/GenBank/DDBJ whole genome shotgun (WGS) entry which is preliminary data.</text>
</comment>
<keyword evidence="2" id="KW-0732">Signal</keyword>
<evidence type="ECO:0000256" key="1">
    <source>
        <dbReference type="SAM" id="MobiDB-lite"/>
    </source>
</evidence>
<feature type="region of interest" description="Disordered" evidence="1">
    <location>
        <begin position="138"/>
        <end position="163"/>
    </location>
</feature>
<feature type="region of interest" description="Disordered" evidence="1">
    <location>
        <begin position="188"/>
        <end position="215"/>
    </location>
</feature>
<name>A0AAD9UTQ9_ACRCE</name>
<reference evidence="3" key="2">
    <citation type="journal article" date="2023" name="Science">
        <title>Genomic signatures of disease resistance in endangered staghorn corals.</title>
        <authorList>
            <person name="Vollmer S.V."/>
            <person name="Selwyn J.D."/>
            <person name="Despard B.A."/>
            <person name="Roesel C.L."/>
        </authorList>
    </citation>
    <scope>NUCLEOTIDE SEQUENCE</scope>
    <source>
        <strain evidence="3">K2</strain>
    </source>
</reference>
<protein>
    <submittedName>
        <fullName evidence="3">Uncharacterized protein</fullName>
    </submittedName>
</protein>
<feature type="chain" id="PRO_5042066449" evidence="2">
    <location>
        <begin position="21"/>
        <end position="420"/>
    </location>
</feature>